<dbReference type="GO" id="GO:0005524">
    <property type="term" value="F:ATP binding"/>
    <property type="evidence" value="ECO:0007669"/>
    <property type="project" value="UniProtKB-KW"/>
</dbReference>
<keyword evidence="6" id="KW-0456">Lyase</keyword>
<dbReference type="EMBL" id="WMEY01000001">
    <property type="protein sequence ID" value="MYL62474.1"/>
    <property type="molecule type" value="Genomic_DNA"/>
</dbReference>
<feature type="domain" description="Carboxyltransferase" evidence="5">
    <location>
        <begin position="25"/>
        <end position="298"/>
    </location>
</feature>
<dbReference type="Gene3D" id="2.40.100.10">
    <property type="entry name" value="Cyclophilin-like"/>
    <property type="match status" value="1"/>
</dbReference>
<keyword evidence="3" id="KW-0067">ATP-binding</keyword>
<comment type="caution">
    <text evidence="6">The sequence shown here is derived from an EMBL/GenBank/DDBJ whole genome shotgun (WGS) entry which is preliminary data.</text>
</comment>
<dbReference type="InterPro" id="IPR029000">
    <property type="entry name" value="Cyclophilin-like_dom_sf"/>
</dbReference>
<reference evidence="6 7" key="1">
    <citation type="submission" date="2019-11" db="EMBL/GenBank/DDBJ databases">
        <title>Genome sequences of 17 halophilic strains isolated from different environments.</title>
        <authorList>
            <person name="Furrow R.E."/>
        </authorList>
    </citation>
    <scope>NUCLEOTIDE SEQUENCE [LARGE SCALE GENOMIC DNA]</scope>
    <source>
        <strain evidence="6 7">22506_14_FS</strain>
    </source>
</reference>
<dbReference type="NCBIfam" id="TIGR00724">
    <property type="entry name" value="urea_amlyse_rel"/>
    <property type="match status" value="1"/>
</dbReference>
<evidence type="ECO:0000256" key="4">
    <source>
        <dbReference type="SAM" id="Coils"/>
    </source>
</evidence>
<dbReference type="AlphaFoldDB" id="A0A845ERP4"/>
<evidence type="ECO:0000256" key="2">
    <source>
        <dbReference type="ARBA" id="ARBA00022801"/>
    </source>
</evidence>
<protein>
    <submittedName>
        <fullName evidence="6">5-oxoprolinase/urea amidolyase family protein</fullName>
    </submittedName>
</protein>
<evidence type="ECO:0000313" key="6">
    <source>
        <dbReference type="EMBL" id="MYL62474.1"/>
    </source>
</evidence>
<evidence type="ECO:0000256" key="1">
    <source>
        <dbReference type="ARBA" id="ARBA00022741"/>
    </source>
</evidence>
<dbReference type="SUPFAM" id="SSF50891">
    <property type="entry name" value="Cyclophilin-like"/>
    <property type="match status" value="1"/>
</dbReference>
<evidence type="ECO:0000313" key="7">
    <source>
        <dbReference type="Proteomes" id="UP000447833"/>
    </source>
</evidence>
<keyword evidence="4" id="KW-0175">Coiled coil</keyword>
<accession>A0A845ERP4</accession>
<proteinExistence type="predicted"/>
<dbReference type="InterPro" id="IPR003778">
    <property type="entry name" value="CT_A_B"/>
</dbReference>
<dbReference type="RefSeq" id="WP_160918291.1">
    <property type="nucleotide sequence ID" value="NZ_WMEY01000001.1"/>
</dbReference>
<dbReference type="PANTHER" id="PTHR43309:SF5">
    <property type="entry name" value="5-OXOPROLINASE SUBUNIT C"/>
    <property type="match status" value="1"/>
</dbReference>
<sequence length="307" mass="33588">MKLFSVDKPGLYTTYQDLGRVGYLKYGVPASGALDRFALQVGNLLVGNERGAAGLEVTMQGPELIAQESFVMAVTGGDLSPMINGKRIALWKSVLIKKGQVLEFGKPRTGVRAYLTVSGGFQSSQYMGSRSVYEPAGLGRPLQKGDELFGEPRKQKAGTGLFFTEIPDYDRDIEVRVVKGPHHEQISDKVVSDFFAKTHEVSPQSNRMGYRLQSELQTNHEANVVSDAVPIGGIQLPGNGQPIILLADRQTTGGYTRIGTVIGPDLPLVAQLPPGGKIRFKEVTVEEAQNAAKQVEQKLRIWERIHR</sequence>
<dbReference type="GO" id="GO:0016787">
    <property type="term" value="F:hydrolase activity"/>
    <property type="evidence" value="ECO:0007669"/>
    <property type="project" value="UniProtKB-KW"/>
</dbReference>
<dbReference type="Pfam" id="PF02626">
    <property type="entry name" value="CT_A_B"/>
    <property type="match status" value="1"/>
</dbReference>
<keyword evidence="2" id="KW-0378">Hydrolase</keyword>
<dbReference type="Proteomes" id="UP000447833">
    <property type="component" value="Unassembled WGS sequence"/>
</dbReference>
<dbReference type="SMART" id="SM00797">
    <property type="entry name" value="AHS2"/>
    <property type="match status" value="1"/>
</dbReference>
<feature type="coiled-coil region" evidence="4">
    <location>
        <begin position="278"/>
        <end position="305"/>
    </location>
</feature>
<gene>
    <name evidence="6" type="ORF">GLW07_03785</name>
</gene>
<dbReference type="InterPro" id="IPR052708">
    <property type="entry name" value="PxpC"/>
</dbReference>
<name>A0A845ERP4_9BACL</name>
<organism evidence="6 7">
    <name type="scientific">Guptibacillus hwajinpoensis</name>
    <dbReference type="NCBI Taxonomy" id="208199"/>
    <lineage>
        <taxon>Bacteria</taxon>
        <taxon>Bacillati</taxon>
        <taxon>Bacillota</taxon>
        <taxon>Bacilli</taxon>
        <taxon>Bacillales</taxon>
        <taxon>Guptibacillaceae</taxon>
        <taxon>Guptibacillus</taxon>
    </lineage>
</organism>
<dbReference type="GO" id="GO:0016829">
    <property type="term" value="F:lyase activity"/>
    <property type="evidence" value="ECO:0007669"/>
    <property type="project" value="UniProtKB-KW"/>
</dbReference>
<evidence type="ECO:0000256" key="3">
    <source>
        <dbReference type="ARBA" id="ARBA00022840"/>
    </source>
</evidence>
<keyword evidence="1" id="KW-0547">Nucleotide-binding</keyword>
<evidence type="ECO:0000259" key="5">
    <source>
        <dbReference type="SMART" id="SM00797"/>
    </source>
</evidence>
<dbReference type="PANTHER" id="PTHR43309">
    <property type="entry name" value="5-OXOPROLINASE SUBUNIT C"/>
    <property type="match status" value="1"/>
</dbReference>